<reference evidence="1 2" key="1">
    <citation type="submission" date="2019-04" db="EMBL/GenBank/DDBJ databases">
        <title>Long-read de novo sequencing of Cupriavidus necator H16.</title>
        <authorList>
            <person name="Little G.T."/>
            <person name="Ehsaan M."/>
            <person name="Arenas-Lopez C."/>
            <person name="Jawed K."/>
            <person name="Winzer K."/>
            <person name="Kovacs K."/>
            <person name="Malys N."/>
            <person name="Minton N.P."/>
        </authorList>
    </citation>
    <scope>NUCLEOTIDE SEQUENCE [LARGE SCALE GENOMIC DNA]</scope>
    <source>
        <strain evidence="1 2">H16</strain>
        <plasmid evidence="2">phg1</plasmid>
    </source>
</reference>
<dbReference type="InterPro" id="IPR029057">
    <property type="entry name" value="PRTase-like"/>
</dbReference>
<keyword evidence="1" id="KW-0614">Plasmid</keyword>
<proteinExistence type="predicted"/>
<dbReference type="Gene3D" id="3.40.50.2020">
    <property type="match status" value="1"/>
</dbReference>
<evidence type="ECO:0000313" key="1">
    <source>
        <dbReference type="EMBL" id="QCC05409.1"/>
    </source>
</evidence>
<dbReference type="AlphaFoldDB" id="A0AAE6DK81"/>
<protein>
    <submittedName>
        <fullName evidence="1">Uncharacterized protein</fullName>
    </submittedName>
</protein>
<organism evidence="1 2">
    <name type="scientific">Cupriavidus necator (strain ATCC 17699 / DSM 428 / KCTC 22496 / NCIMB 10442 / H16 / Stanier 337)</name>
    <name type="common">Ralstonia eutropha</name>
    <dbReference type="NCBI Taxonomy" id="381666"/>
    <lineage>
        <taxon>Bacteria</taxon>
        <taxon>Pseudomonadati</taxon>
        <taxon>Pseudomonadota</taxon>
        <taxon>Betaproteobacteria</taxon>
        <taxon>Burkholderiales</taxon>
        <taxon>Burkholderiaceae</taxon>
        <taxon>Cupriavidus</taxon>
    </lineage>
</organism>
<dbReference type="Proteomes" id="UP000296079">
    <property type="component" value="Plasmid pHG1"/>
</dbReference>
<dbReference type="RefSeq" id="WP_136227934.1">
    <property type="nucleotide sequence ID" value="NC_005241.1"/>
</dbReference>
<sequence length="756" mass="83020">MTDTRWAFIRGDIESIADIDAALSSTTHDYASEAGAYVARVALPLFRSLLTATAIFNQAVIAETVETASGRLRYALADVAKRLKGGRLAILPRLPQLNEIVSDASPEDMLKTPLMVTADGDGGPALAVMMAEELTDIRSQELSDIVNVHRNRAVLAVDGGHFELPSGAHTSHFFRLAECLASTDDLDKLVYWVARDICEQHAIGADPNQTCGLVVLVDNPSTLTLALRLSHVFPKLAMTYDCVRAYPENPDRSADLRQWLQPRIAVNSRIHFIVSVSSTGTLTKTLRRVAGSLDVPVGTSVLYATTPDPASHAFCALQIDDYWHTTSSEHCVACQQGNSPVFRIDRARYFLAARNVDTRALPPLLFRAQRTFIEAYGHFDGVLRTHVNDTSWGSGKHRAFSINVEKLLEIPAFCEQLLGKIRGMDPVPDLIITPVHRGAAAIARFLKRELQIRVESHESLRINLAVDLDRTLAEAISQSESILIIDDVAYGSERLQAYVKAIRGSNDLFVAPRLITLMPLLVLPANESEMDSAIRGIASDHHERAFRVEWLYRFALPDSGERACPWCRESFSISQLPLEFDDEEAGGTDERGALLGQTETGLVHSEWVCLEKGRSAPVFGNDSPLLVAGATPIQLLFACASAVQQARTRTPAYINPEGFPKSLVLGSRVVRHFQNETLFVICLLRCLTSSEVDDETKNYVRQLIEDVANAAPGSADLWALRELLLAQMRGLARGIADDGARSSIYLRAGFAAFLGN</sequence>
<gene>
    <name evidence="1" type="ORF">E6A55_32970</name>
</gene>
<dbReference type="EMBL" id="CP039289">
    <property type="protein sequence ID" value="QCC05409.1"/>
    <property type="molecule type" value="Genomic_DNA"/>
</dbReference>
<geneLocation type="plasmid" evidence="2">
    <name>phg1</name>
</geneLocation>
<evidence type="ECO:0000313" key="2">
    <source>
        <dbReference type="Proteomes" id="UP000296079"/>
    </source>
</evidence>
<accession>A0AAE6DK81</accession>
<name>A0AAE6DK81_CUPNH</name>